<feature type="transmembrane region" description="Helical" evidence="1">
    <location>
        <begin position="230"/>
        <end position="251"/>
    </location>
</feature>
<protein>
    <submittedName>
        <fullName evidence="3 4">Uncharacterized protein LOC107420150</fullName>
    </submittedName>
</protein>
<gene>
    <name evidence="3 4" type="primary">LOC107420150</name>
</gene>
<keyword evidence="1" id="KW-0812">Transmembrane</keyword>
<name>A0A6P4AFL5_ZIZJJ</name>
<keyword evidence="1" id="KW-1133">Transmembrane helix</keyword>
<organism evidence="2 3">
    <name type="scientific">Ziziphus jujuba</name>
    <name type="common">Chinese jujube</name>
    <name type="synonym">Ziziphus sativa</name>
    <dbReference type="NCBI Taxonomy" id="326968"/>
    <lineage>
        <taxon>Eukaryota</taxon>
        <taxon>Viridiplantae</taxon>
        <taxon>Streptophyta</taxon>
        <taxon>Embryophyta</taxon>
        <taxon>Tracheophyta</taxon>
        <taxon>Spermatophyta</taxon>
        <taxon>Magnoliopsida</taxon>
        <taxon>eudicotyledons</taxon>
        <taxon>Gunneridae</taxon>
        <taxon>Pentapetalae</taxon>
        <taxon>rosids</taxon>
        <taxon>fabids</taxon>
        <taxon>Rosales</taxon>
        <taxon>Rhamnaceae</taxon>
        <taxon>Paliureae</taxon>
        <taxon>Ziziphus</taxon>
    </lineage>
</organism>
<keyword evidence="1" id="KW-0472">Membrane</keyword>
<dbReference type="KEGG" id="zju:107420150"/>
<evidence type="ECO:0000313" key="2">
    <source>
        <dbReference type="Proteomes" id="UP001652623"/>
    </source>
</evidence>
<keyword evidence="2" id="KW-1185">Reference proteome</keyword>
<dbReference type="GeneID" id="107420150"/>
<sequence length="268" mass="30662">MLWVVNHQSAKWKRTRIWGGALLCWMFFMLATPKIPHSPKHHHFADMRNFFGVPNTLNVVTNFPFLVVGVLGFVLCVRGDLFTISLQGEVWGWALFYAGTAWLAYGSAYYHLKPSDSRVMWDSFPMMVAYSSLFSSFIVERVGEKIGLSCLFALLFGAFLSTAYERTYNDLRLCMMFQLIPCIAIPGMAFVFRPKYTHSKYWLWATGAYLLAKFEAVADRKMYHATNYIISGHSLQHLCLAAVPALLSIMLMRRNIKLKGLGDLKERV</sequence>
<reference evidence="3" key="1">
    <citation type="submission" date="2025-04" db="UniProtKB">
        <authorList>
            <consortium name="RefSeq"/>
        </authorList>
    </citation>
    <scope>IDENTIFICATION</scope>
    <source>
        <tissue evidence="3">In vitro plantlets</tissue>
        <tissue evidence="4">Seedling</tissue>
    </source>
</reference>
<feature type="transmembrane region" description="Helical" evidence="1">
    <location>
        <begin position="146"/>
        <end position="164"/>
    </location>
</feature>
<evidence type="ECO:0000313" key="4">
    <source>
        <dbReference type="RefSeq" id="XP_060673383.1"/>
    </source>
</evidence>
<feature type="transmembrane region" description="Helical" evidence="1">
    <location>
        <begin position="90"/>
        <end position="111"/>
    </location>
</feature>
<dbReference type="PANTHER" id="PTHR34368">
    <property type="entry name" value="OS01G0962200 PROTEIN"/>
    <property type="match status" value="1"/>
</dbReference>
<feature type="transmembrane region" description="Helical" evidence="1">
    <location>
        <begin position="17"/>
        <end position="36"/>
    </location>
</feature>
<feature type="transmembrane region" description="Helical" evidence="1">
    <location>
        <begin position="56"/>
        <end position="78"/>
    </location>
</feature>
<dbReference type="RefSeq" id="XP_015884525.1">
    <property type="nucleotide sequence ID" value="XM_016029039.2"/>
</dbReference>
<dbReference type="PANTHER" id="PTHR34368:SF2">
    <property type="entry name" value="ALKALINE PHYTOCERAMIDASE (APHC)"/>
    <property type="match status" value="1"/>
</dbReference>
<evidence type="ECO:0000313" key="3">
    <source>
        <dbReference type="RefSeq" id="XP_015884525.1"/>
    </source>
</evidence>
<dbReference type="RefSeq" id="XP_060673383.1">
    <property type="nucleotide sequence ID" value="XM_060817400.1"/>
</dbReference>
<dbReference type="Proteomes" id="UP001652623">
    <property type="component" value="Chromosome 5"/>
</dbReference>
<proteinExistence type="predicted"/>
<accession>A0A6P4AFL5</accession>
<feature type="transmembrane region" description="Helical" evidence="1">
    <location>
        <begin position="170"/>
        <end position="192"/>
    </location>
</feature>
<dbReference type="FunCoup" id="A0A6P4AFL5">
    <property type="interactions" value="2"/>
</dbReference>
<dbReference type="InParanoid" id="A0A6P4AFL5"/>
<dbReference type="AlphaFoldDB" id="A0A6P4AFL5"/>
<evidence type="ECO:0000256" key="1">
    <source>
        <dbReference type="SAM" id="Phobius"/>
    </source>
</evidence>